<evidence type="ECO:0000256" key="10">
    <source>
        <dbReference type="RuleBase" id="RU003915"/>
    </source>
</evidence>
<dbReference type="Gene3D" id="3.10.50.40">
    <property type="match status" value="1"/>
</dbReference>
<keyword evidence="4" id="KW-0963">Cytoplasm</keyword>
<dbReference type="PANTHER" id="PTHR47861">
    <property type="entry name" value="FKBP-TYPE PEPTIDYL-PROLYL CIS-TRANS ISOMERASE SLYD"/>
    <property type="match status" value="1"/>
</dbReference>
<dbReference type="PROSITE" id="PS50059">
    <property type="entry name" value="FKBP_PPIASE"/>
    <property type="match status" value="1"/>
</dbReference>
<dbReference type="EC" id="5.2.1.8" evidence="10"/>
<dbReference type="GO" id="GO:0042026">
    <property type="term" value="P:protein refolding"/>
    <property type="evidence" value="ECO:0007669"/>
    <property type="project" value="UniProtKB-ARBA"/>
</dbReference>
<dbReference type="OrthoDB" id="9808891at2"/>
<keyword evidence="6" id="KW-0143">Chaperone</keyword>
<evidence type="ECO:0000256" key="7">
    <source>
        <dbReference type="ARBA" id="ARBA00023235"/>
    </source>
</evidence>
<proteinExistence type="inferred from homology"/>
<dbReference type="InterPro" id="IPR001179">
    <property type="entry name" value="PPIase_FKBP_dom"/>
</dbReference>
<keyword evidence="13" id="KW-1185">Reference proteome</keyword>
<evidence type="ECO:0000259" key="11">
    <source>
        <dbReference type="PROSITE" id="PS50059"/>
    </source>
</evidence>
<evidence type="ECO:0000256" key="2">
    <source>
        <dbReference type="ARBA" id="ARBA00004496"/>
    </source>
</evidence>
<sequence length="142" mass="15124">MTQAKSGDTVSIHYTGTLNDGSTFDSSAGRDPLEFTLGSGQVIPGFDKGVEGMTVGEKKTVNIVADDAYGQPDDRARQPVPREQIPAEIPLEVGIQLQMQSPTGQVMPVTVVEISETEVILDANHPLAGKDLTFELELVSIA</sequence>
<dbReference type="EMBL" id="FXYH01000002">
    <property type="protein sequence ID" value="SMX36141.1"/>
    <property type="molecule type" value="Genomic_DNA"/>
</dbReference>
<evidence type="ECO:0000313" key="12">
    <source>
        <dbReference type="EMBL" id="SMX36141.1"/>
    </source>
</evidence>
<evidence type="ECO:0000256" key="1">
    <source>
        <dbReference type="ARBA" id="ARBA00000971"/>
    </source>
</evidence>
<feature type="domain" description="PPIase FKBP-type" evidence="11">
    <location>
        <begin position="7"/>
        <end position="101"/>
    </location>
</feature>
<dbReference type="Proteomes" id="UP000220836">
    <property type="component" value="Unassembled WGS sequence"/>
</dbReference>
<keyword evidence="7 9" id="KW-0413">Isomerase</keyword>
<reference evidence="12 13" key="1">
    <citation type="submission" date="2017-05" db="EMBL/GenBank/DDBJ databases">
        <authorList>
            <person name="Song R."/>
            <person name="Chenine A.L."/>
            <person name="Ruprecht R.M."/>
        </authorList>
    </citation>
    <scope>NUCLEOTIDE SEQUENCE [LARGE SCALE GENOMIC DNA]</scope>
    <source>
        <strain evidence="12 13">CECT 8663</strain>
    </source>
</reference>
<comment type="subcellular location">
    <subcellularLocation>
        <location evidence="2">Cytoplasm</location>
    </subcellularLocation>
</comment>
<organism evidence="12 13">
    <name type="scientific">Pelagimonas varians</name>
    <dbReference type="NCBI Taxonomy" id="696760"/>
    <lineage>
        <taxon>Bacteria</taxon>
        <taxon>Pseudomonadati</taxon>
        <taxon>Pseudomonadota</taxon>
        <taxon>Alphaproteobacteria</taxon>
        <taxon>Rhodobacterales</taxon>
        <taxon>Roseobacteraceae</taxon>
        <taxon>Pelagimonas</taxon>
    </lineage>
</organism>
<gene>
    <name evidence="12" type="primary">slyD</name>
    <name evidence="12" type="ORF">PEV8663_00713</name>
</gene>
<evidence type="ECO:0000256" key="8">
    <source>
        <dbReference type="ARBA" id="ARBA00037071"/>
    </source>
</evidence>
<evidence type="ECO:0000256" key="5">
    <source>
        <dbReference type="ARBA" id="ARBA00023110"/>
    </source>
</evidence>
<dbReference type="RefSeq" id="WP_097803252.1">
    <property type="nucleotide sequence ID" value="NZ_FXYH01000002.1"/>
</dbReference>
<evidence type="ECO:0000256" key="3">
    <source>
        <dbReference type="ARBA" id="ARBA00006577"/>
    </source>
</evidence>
<comment type="catalytic activity">
    <reaction evidence="1 9 10">
        <text>[protein]-peptidylproline (omega=180) = [protein]-peptidylproline (omega=0)</text>
        <dbReference type="Rhea" id="RHEA:16237"/>
        <dbReference type="Rhea" id="RHEA-COMP:10747"/>
        <dbReference type="Rhea" id="RHEA-COMP:10748"/>
        <dbReference type="ChEBI" id="CHEBI:83833"/>
        <dbReference type="ChEBI" id="CHEBI:83834"/>
        <dbReference type="EC" id="5.2.1.8"/>
    </reaction>
</comment>
<dbReference type="GO" id="GO:0003755">
    <property type="term" value="F:peptidyl-prolyl cis-trans isomerase activity"/>
    <property type="evidence" value="ECO:0007669"/>
    <property type="project" value="UniProtKB-UniRule"/>
</dbReference>
<evidence type="ECO:0000256" key="6">
    <source>
        <dbReference type="ARBA" id="ARBA00023186"/>
    </source>
</evidence>
<dbReference type="GO" id="GO:0005737">
    <property type="term" value="C:cytoplasm"/>
    <property type="evidence" value="ECO:0007669"/>
    <property type="project" value="UniProtKB-SubCell"/>
</dbReference>
<dbReference type="AlphaFoldDB" id="A0A238JZR8"/>
<dbReference type="Pfam" id="PF00254">
    <property type="entry name" value="FKBP_C"/>
    <property type="match status" value="1"/>
</dbReference>
<dbReference type="InterPro" id="IPR046357">
    <property type="entry name" value="PPIase_dom_sf"/>
</dbReference>
<keyword evidence="5 9" id="KW-0697">Rotamase</keyword>
<evidence type="ECO:0000256" key="4">
    <source>
        <dbReference type="ARBA" id="ARBA00022490"/>
    </source>
</evidence>
<evidence type="ECO:0000313" key="13">
    <source>
        <dbReference type="Proteomes" id="UP000220836"/>
    </source>
</evidence>
<comment type="function">
    <text evidence="8">Also involved in hydrogenase metallocenter assembly, probably by participating in the nickel insertion step. This function in hydrogenase biosynthesis requires chaperone activity and the presence of the metal-binding domain, but not PPIase activity.</text>
</comment>
<evidence type="ECO:0000256" key="9">
    <source>
        <dbReference type="PROSITE-ProRule" id="PRU00277"/>
    </source>
</evidence>
<dbReference type="PANTHER" id="PTHR47861:SF3">
    <property type="entry name" value="FKBP-TYPE PEPTIDYL-PROLYL CIS-TRANS ISOMERASE SLYD"/>
    <property type="match status" value="1"/>
</dbReference>
<name>A0A238JZR8_9RHOB</name>
<accession>A0A238JZR8</accession>
<protein>
    <recommendedName>
        <fullName evidence="10">Peptidyl-prolyl cis-trans isomerase</fullName>
        <ecNumber evidence="10">5.2.1.8</ecNumber>
    </recommendedName>
</protein>
<dbReference type="SUPFAM" id="SSF54534">
    <property type="entry name" value="FKBP-like"/>
    <property type="match status" value="1"/>
</dbReference>
<comment type="similarity">
    <text evidence="3 10">Belongs to the FKBP-type PPIase family.</text>
</comment>